<dbReference type="Gene3D" id="2.70.70.10">
    <property type="entry name" value="Glucose Permease (Domain IIA)"/>
    <property type="match status" value="1"/>
</dbReference>
<proteinExistence type="predicted"/>
<sequence>MRKIRAGILGLALAVSAVVSAGNGTAYAEGINPYDDFNWRWVTTDTELSRGYSKSHKGMDIAVNKEPVYSPQKGTVLSAGYWTSAGNYVAIETRDKDPDTNTKLVIRFLHLKSKSVSTGDSVSKGEEIAVSGNTGTDTTGPHLHIDINNEGEYDGTYINYSNTIDPKYFWPHYFDGPTFALHEEHQTEEHQTEDELLRKFDSAEYFFEDTLINYVGEEEFMKWINSQPLEDQTVPNFKKAFNISDEKEKKLMQQARE</sequence>
<dbReference type="CDD" id="cd12797">
    <property type="entry name" value="M23_peptidase"/>
    <property type="match status" value="1"/>
</dbReference>
<accession>A0A2P7VPC1</accession>
<name>A0A2P7VPC1_9BACL</name>
<comment type="caution">
    <text evidence="3">The sequence shown here is derived from an EMBL/GenBank/DDBJ whole genome shotgun (WGS) entry which is preliminary data.</text>
</comment>
<dbReference type="Proteomes" id="UP000240419">
    <property type="component" value="Unassembled WGS sequence"/>
</dbReference>
<evidence type="ECO:0000259" key="2">
    <source>
        <dbReference type="Pfam" id="PF01551"/>
    </source>
</evidence>
<dbReference type="RefSeq" id="WP_106837078.1">
    <property type="nucleotide sequence ID" value="NZ_JBCNIW010000033.1"/>
</dbReference>
<gene>
    <name evidence="3" type="ORF">C7R93_01080</name>
</gene>
<evidence type="ECO:0000313" key="4">
    <source>
        <dbReference type="Proteomes" id="UP000240419"/>
    </source>
</evidence>
<dbReference type="InterPro" id="IPR016047">
    <property type="entry name" value="M23ase_b-sheet_dom"/>
</dbReference>
<feature type="domain" description="M23ase beta-sheet core" evidence="2">
    <location>
        <begin position="55"/>
        <end position="152"/>
    </location>
</feature>
<dbReference type="AlphaFoldDB" id="A0A2P7VPC1"/>
<dbReference type="PANTHER" id="PTHR21666:SF270">
    <property type="entry name" value="MUREIN HYDROLASE ACTIVATOR ENVC"/>
    <property type="match status" value="1"/>
</dbReference>
<dbReference type="PANTHER" id="PTHR21666">
    <property type="entry name" value="PEPTIDASE-RELATED"/>
    <property type="match status" value="1"/>
</dbReference>
<evidence type="ECO:0000313" key="3">
    <source>
        <dbReference type="EMBL" id="PSK01060.1"/>
    </source>
</evidence>
<keyword evidence="1" id="KW-0732">Signal</keyword>
<protein>
    <submittedName>
        <fullName evidence="3">M23 family peptidase</fullName>
    </submittedName>
</protein>
<dbReference type="GO" id="GO:0004222">
    <property type="term" value="F:metalloendopeptidase activity"/>
    <property type="evidence" value="ECO:0007669"/>
    <property type="project" value="TreeGrafter"/>
</dbReference>
<dbReference type="InterPro" id="IPR011055">
    <property type="entry name" value="Dup_hybrid_motif"/>
</dbReference>
<dbReference type="InterPro" id="IPR050570">
    <property type="entry name" value="Cell_wall_metabolism_enzyme"/>
</dbReference>
<keyword evidence="4" id="KW-1185">Reference proteome</keyword>
<dbReference type="OrthoDB" id="2471812at2"/>
<feature type="signal peptide" evidence="1">
    <location>
        <begin position="1"/>
        <end position="21"/>
    </location>
</feature>
<feature type="chain" id="PRO_5038720082" evidence="1">
    <location>
        <begin position="22"/>
        <end position="257"/>
    </location>
</feature>
<dbReference type="EMBL" id="PXZM01000001">
    <property type="protein sequence ID" value="PSK01060.1"/>
    <property type="molecule type" value="Genomic_DNA"/>
</dbReference>
<reference evidence="3 4" key="1">
    <citation type="submission" date="2018-03" db="EMBL/GenBank/DDBJ databases">
        <title>Brevisbacillus phylogenomics.</title>
        <authorList>
            <person name="Dunlap C."/>
        </authorList>
    </citation>
    <scope>NUCLEOTIDE SEQUENCE [LARGE SCALE GENOMIC DNA]</scope>
    <source>
        <strain evidence="3 4">NRRL NRS-1210</strain>
    </source>
</reference>
<dbReference type="Pfam" id="PF01551">
    <property type="entry name" value="Peptidase_M23"/>
    <property type="match status" value="1"/>
</dbReference>
<organism evidence="3 4">
    <name type="scientific">Brevibacillus fortis</name>
    <dbReference type="NCBI Taxonomy" id="2126352"/>
    <lineage>
        <taxon>Bacteria</taxon>
        <taxon>Bacillati</taxon>
        <taxon>Bacillota</taxon>
        <taxon>Bacilli</taxon>
        <taxon>Bacillales</taxon>
        <taxon>Paenibacillaceae</taxon>
        <taxon>Brevibacillus</taxon>
    </lineage>
</organism>
<dbReference type="SUPFAM" id="SSF51261">
    <property type="entry name" value="Duplicated hybrid motif"/>
    <property type="match status" value="1"/>
</dbReference>
<evidence type="ECO:0000256" key="1">
    <source>
        <dbReference type="SAM" id="SignalP"/>
    </source>
</evidence>